<dbReference type="Proteomes" id="UP001521931">
    <property type="component" value="Unassembled WGS sequence"/>
</dbReference>
<keyword evidence="3 6" id="KW-0812">Transmembrane</keyword>
<evidence type="ECO:0000256" key="2">
    <source>
        <dbReference type="ARBA" id="ARBA00022475"/>
    </source>
</evidence>
<evidence type="ECO:0000313" key="7">
    <source>
        <dbReference type="EMBL" id="MCG7322745.1"/>
    </source>
</evidence>
<reference evidence="7 8" key="1">
    <citation type="submission" date="2022-02" db="EMBL/GenBank/DDBJ databases">
        <title>Uncovering new skin microbiome diversity through culturing and metagenomics.</title>
        <authorList>
            <person name="Conlan S."/>
            <person name="Deming C."/>
            <person name="Nisc Comparative Sequencing Program N."/>
            <person name="Segre J.A."/>
        </authorList>
    </citation>
    <scope>NUCLEOTIDE SEQUENCE [LARGE SCALE GENOMIC DNA]</scope>
    <source>
        <strain evidence="7 8">ACRQZ</strain>
    </source>
</reference>
<evidence type="ECO:0000256" key="1">
    <source>
        <dbReference type="ARBA" id="ARBA00004651"/>
    </source>
</evidence>
<feature type="transmembrane region" description="Helical" evidence="6">
    <location>
        <begin position="400"/>
        <end position="420"/>
    </location>
</feature>
<feature type="transmembrane region" description="Helical" evidence="6">
    <location>
        <begin position="376"/>
        <end position="394"/>
    </location>
</feature>
<feature type="transmembrane region" description="Helical" evidence="6">
    <location>
        <begin position="343"/>
        <end position="364"/>
    </location>
</feature>
<feature type="transmembrane region" description="Helical" evidence="6">
    <location>
        <begin position="190"/>
        <end position="212"/>
    </location>
</feature>
<dbReference type="PANTHER" id="PTHR30250:SF26">
    <property type="entry name" value="PSMA PROTEIN"/>
    <property type="match status" value="1"/>
</dbReference>
<keyword evidence="5 6" id="KW-0472">Membrane</keyword>
<comment type="subcellular location">
    <subcellularLocation>
        <location evidence="1">Cell membrane</location>
        <topology evidence="1">Multi-pass membrane protein</topology>
    </subcellularLocation>
</comment>
<gene>
    <name evidence="7" type="ORF">MHL29_12745</name>
</gene>
<keyword evidence="2" id="KW-1003">Cell membrane</keyword>
<dbReference type="PANTHER" id="PTHR30250">
    <property type="entry name" value="PST FAMILY PREDICTED COLANIC ACID TRANSPORTER"/>
    <property type="match status" value="1"/>
</dbReference>
<name>A0ABS9Q655_9MICO</name>
<feature type="transmembrane region" description="Helical" evidence="6">
    <location>
        <begin position="101"/>
        <end position="120"/>
    </location>
</feature>
<dbReference type="EMBL" id="JAKRCV010000044">
    <property type="protein sequence ID" value="MCG7322745.1"/>
    <property type="molecule type" value="Genomic_DNA"/>
</dbReference>
<organism evidence="7 8">
    <name type="scientific">Arsenicicoccus bolidensis</name>
    <dbReference type="NCBI Taxonomy" id="229480"/>
    <lineage>
        <taxon>Bacteria</taxon>
        <taxon>Bacillati</taxon>
        <taxon>Actinomycetota</taxon>
        <taxon>Actinomycetes</taxon>
        <taxon>Micrococcales</taxon>
        <taxon>Intrasporangiaceae</taxon>
        <taxon>Arsenicicoccus</taxon>
    </lineage>
</organism>
<feature type="transmembrane region" description="Helical" evidence="6">
    <location>
        <begin position="158"/>
        <end position="184"/>
    </location>
</feature>
<evidence type="ECO:0000256" key="3">
    <source>
        <dbReference type="ARBA" id="ARBA00022692"/>
    </source>
</evidence>
<evidence type="ECO:0000256" key="5">
    <source>
        <dbReference type="ARBA" id="ARBA00023136"/>
    </source>
</evidence>
<proteinExistence type="predicted"/>
<evidence type="ECO:0000256" key="6">
    <source>
        <dbReference type="SAM" id="Phobius"/>
    </source>
</evidence>
<dbReference type="RefSeq" id="WP_239265103.1">
    <property type="nucleotide sequence ID" value="NZ_JAKRCV010000044.1"/>
</dbReference>
<comment type="caution">
    <text evidence="7">The sequence shown here is derived from an EMBL/GenBank/DDBJ whole genome shotgun (WGS) entry which is preliminary data.</text>
</comment>
<evidence type="ECO:0000256" key="4">
    <source>
        <dbReference type="ARBA" id="ARBA00022989"/>
    </source>
</evidence>
<dbReference type="InterPro" id="IPR050833">
    <property type="entry name" value="Poly_Biosynth_Transport"/>
</dbReference>
<protein>
    <recommendedName>
        <fullName evidence="9">O-antigen/teichoic acid export membrane protein</fullName>
    </recommendedName>
</protein>
<keyword evidence="8" id="KW-1185">Reference proteome</keyword>
<feature type="transmembrane region" description="Helical" evidence="6">
    <location>
        <begin position="126"/>
        <end position="146"/>
    </location>
</feature>
<sequence>MIDARHRRPRVAPQLVSGPALGIADAGVSSLGNFAVGVMAARTLDLPAFGTWSLALLLALVSTGLWRAGFSETLVLGHAADDPGPRRDAARRAVGAALDRAVRWGAAVAAIGAVVVWAGARDVRSALLVGVVLILVLPCLVTQDVLRSVAYAVGRPAAALANSAAWTVALLTGLVVLSLASVPAGPAGLLLLWGGTAGVGALAGSIATGTPVRPGGGARWLREHAGSARSLATDFALTQTSAEASMILVGVVAGAEATGLLRLGQLPLTPVIVLTNGLVAAVQPALVRRVAEGRGRSEIARSAWFLGLGSGAVALVLGVAVMVLPVSWVSLIVGDGWPRARGLVPLLSLYLGLGALAACLGICLRSFGQVSDQVRARILLVPVTLVLVVLGAYLGGAGGAATALSASLVCTTLVWAWLIAAPRGTAP</sequence>
<feature type="transmembrane region" description="Helical" evidence="6">
    <location>
        <begin position="46"/>
        <end position="66"/>
    </location>
</feature>
<accession>A0ABS9Q655</accession>
<evidence type="ECO:0008006" key="9">
    <source>
        <dbReference type="Google" id="ProtNLM"/>
    </source>
</evidence>
<feature type="transmembrane region" description="Helical" evidence="6">
    <location>
        <begin position="304"/>
        <end position="331"/>
    </location>
</feature>
<keyword evidence="4 6" id="KW-1133">Transmembrane helix</keyword>
<evidence type="ECO:0000313" key="8">
    <source>
        <dbReference type="Proteomes" id="UP001521931"/>
    </source>
</evidence>